<feature type="transmembrane region" description="Helical" evidence="3">
    <location>
        <begin position="153"/>
        <end position="179"/>
    </location>
</feature>
<keyword evidence="3" id="KW-0472">Membrane</keyword>
<dbReference type="InterPro" id="IPR050706">
    <property type="entry name" value="Cyclic-di-GMP_PDE-like"/>
</dbReference>
<dbReference type="AlphaFoldDB" id="I4K6C2"/>
<proteinExistence type="predicted"/>
<dbReference type="Proteomes" id="UP000583279">
    <property type="component" value="Unassembled WGS sequence"/>
</dbReference>
<dbReference type="NCBIfam" id="TIGR00254">
    <property type="entry name" value="GGDEF"/>
    <property type="match status" value="1"/>
</dbReference>
<organism evidence="6">
    <name type="scientific">Pseudomonas lactis</name>
    <dbReference type="NCBI Taxonomy" id="1615674"/>
    <lineage>
        <taxon>Bacteria</taxon>
        <taxon>Pseudomonadati</taxon>
        <taxon>Pseudomonadota</taxon>
        <taxon>Gammaproteobacteria</taxon>
        <taxon>Pseudomonadales</taxon>
        <taxon>Pseudomonadaceae</taxon>
        <taxon>Pseudomonas</taxon>
    </lineage>
</organism>
<evidence type="ECO:0000313" key="13">
    <source>
        <dbReference type="Proteomes" id="UP000586252"/>
    </source>
</evidence>
<evidence type="ECO:0000313" key="8">
    <source>
        <dbReference type="EMBL" id="NNA46418.1"/>
    </source>
</evidence>
<dbReference type="Pfam" id="PF00563">
    <property type="entry name" value="EAL"/>
    <property type="match status" value="1"/>
</dbReference>
<dbReference type="InterPro" id="IPR029787">
    <property type="entry name" value="Nucleotide_cyclase"/>
</dbReference>
<dbReference type="InterPro" id="IPR035919">
    <property type="entry name" value="EAL_sf"/>
</dbReference>
<dbReference type="CDD" id="cd01949">
    <property type="entry name" value="GGDEF"/>
    <property type="match status" value="1"/>
</dbReference>
<evidence type="ECO:0000313" key="10">
    <source>
        <dbReference type="EMBL" id="NNA79700.1"/>
    </source>
</evidence>
<evidence type="ECO:0000313" key="7">
    <source>
        <dbReference type="EMBL" id="MCF5155164.1"/>
    </source>
</evidence>
<dbReference type="EMBL" id="JAAQYH010000004">
    <property type="protein sequence ID" value="NNA72771.1"/>
    <property type="molecule type" value="Genomic_DNA"/>
</dbReference>
<dbReference type="EMBL" id="JAAQYI010000006">
    <property type="protein sequence ID" value="NNA79700.1"/>
    <property type="molecule type" value="Genomic_DNA"/>
</dbReference>
<dbReference type="HOGENOM" id="CLU_000445_70_46_6"/>
<dbReference type="Proteomes" id="UP000814074">
    <property type="component" value="Unassembled WGS sequence"/>
</dbReference>
<dbReference type="PROSITE" id="PS50883">
    <property type="entry name" value="EAL"/>
    <property type="match status" value="1"/>
</dbReference>
<dbReference type="EMBL" id="AHPN01000001">
    <property type="protein sequence ID" value="EIK60262.1"/>
    <property type="molecule type" value="Genomic_DNA"/>
</dbReference>
<dbReference type="CDD" id="cd01948">
    <property type="entry name" value="EAL"/>
    <property type="match status" value="1"/>
</dbReference>
<keyword evidence="6" id="KW-0449">Lipoprotein</keyword>
<dbReference type="EC" id="3.1.4.52" evidence="1"/>
<dbReference type="Pfam" id="PF00990">
    <property type="entry name" value="GGDEF"/>
    <property type="match status" value="1"/>
</dbReference>
<dbReference type="PATRIC" id="fig|1038924.3.peg.4081"/>
<evidence type="ECO:0000259" key="5">
    <source>
        <dbReference type="PROSITE" id="PS50887"/>
    </source>
</evidence>
<dbReference type="SMART" id="SM00052">
    <property type="entry name" value="EAL"/>
    <property type="match status" value="1"/>
</dbReference>
<accession>A0A219A0Z0</accession>
<evidence type="ECO:0000259" key="4">
    <source>
        <dbReference type="PROSITE" id="PS50883"/>
    </source>
</evidence>
<dbReference type="EMBL" id="JAAQYK010000007">
    <property type="protein sequence ID" value="NNA46418.1"/>
    <property type="molecule type" value="Genomic_DNA"/>
</dbReference>
<keyword evidence="14" id="KW-1185">Reference proteome</keyword>
<dbReference type="Gene3D" id="3.20.20.450">
    <property type="entry name" value="EAL domain"/>
    <property type="match status" value="1"/>
</dbReference>
<dbReference type="InterPro" id="IPR000160">
    <property type="entry name" value="GGDEF_dom"/>
</dbReference>
<evidence type="ECO:0000313" key="11">
    <source>
        <dbReference type="Proteomes" id="UP000535954"/>
    </source>
</evidence>
<dbReference type="PANTHER" id="PTHR33121:SF71">
    <property type="entry name" value="OXYGEN SENSOR PROTEIN DOSP"/>
    <property type="match status" value="1"/>
</dbReference>
<sequence length="683" mass="77030">MKLELKNSLSVKLLRVVLLSALIVGVALSAAQIVFDAYKTRQAVAGDAQRILDMFRDPSTQAVYSLDREMGMQVIEGLFQDDAVRMASIGHPNETMLAEKNRPLQQSPSRWLTDLILGQERSFTTSLVGKGPYSEYYGDLSITLDTATYGRSFLVSSVIIFISGVLRALVMGLVLYLVYHWMLTKPLSRMIGHLTSINPDRPSEHKIPQLKGHERNELGQWINTANQLLESIERNTHLRHEAESSLLRMAQYDFLTGLPNRQKLQAQLDKILTDAGRRQRRVAVLCVGLDDFKSVNEQFTYQAGDKLLLALADRLRAHSGRLGTLARLGGDQFALVQADIDQPYEAAELAQSILDDLEAEFALDHDLIRLRATIGITLFPEDGDSTEKLLQKAEQTMTLAKSRSRNRYQFYIASVDSEMRRRRELEKDLRDALSREQLHLVYQPQISYRDHQVVGVEALLRWQHPEHGLVPPDLFIPLAEQNGTIIPIGEWVLDQACRQLREWHDQGFTALRMAVNLSTVQLHHTELPRVVNNLMQIYRLPPRSLELEVTETGLMEDISTAAQHLLSLRRSGALIAIDDFGTGYSSLSYLKSLPLDKIKIDKSFVQDLQDDDDDATIVRAIIQLGKSLGMQVIAEGVETAEQEAYVISEGCHEGQGYHYSKPLQARELTAYLKQAERNNAVSL</sequence>
<dbReference type="InterPro" id="IPR001633">
    <property type="entry name" value="EAL_dom"/>
</dbReference>
<dbReference type="SMART" id="SM00267">
    <property type="entry name" value="GGDEF"/>
    <property type="match status" value="1"/>
</dbReference>
<keyword evidence="2" id="KW-0973">c-di-GMP</keyword>
<reference evidence="6" key="1">
    <citation type="journal article" date="2012" name="PLoS Genet.">
        <title>Comparative Genomics of Plant-Associated Pseudomonas spp.: Insights into Diversity and Inheritance of Traits Involved in Multitrophic Interactions.</title>
        <authorList>
            <person name="Loper J.E."/>
            <person name="Hassan K.A."/>
            <person name="Mavrodi D.V."/>
            <person name="Davis E.W.II."/>
            <person name="Lim C.K."/>
            <person name="Shaffer B.T."/>
            <person name="Elbourne L.D."/>
            <person name="Stockwell V.O."/>
            <person name="Hartney S.L."/>
            <person name="Breakwell K."/>
            <person name="Henkels M.D."/>
            <person name="Tetu S.G."/>
            <person name="Rangel L.I."/>
            <person name="Kidarsa T.A."/>
            <person name="Wilson N.L."/>
            <person name="van de Mortel J.E."/>
            <person name="Song C."/>
            <person name="Blumhagen R."/>
            <person name="Radune D."/>
            <person name="Hostetler J.B."/>
            <person name="Brinkac L.M."/>
            <person name="Durkin A.S."/>
            <person name="Kluepfel D.A."/>
            <person name="Wechter W.P."/>
            <person name="Anderson A.J."/>
            <person name="Kim Y.C."/>
            <person name="Pierson L.S.III."/>
            <person name="Pierson E.A."/>
            <person name="Lindow S.E."/>
            <person name="Kobayashi D.Y."/>
            <person name="Raaijmakers J.M."/>
            <person name="Weller D.M."/>
            <person name="Thomashow L.S."/>
            <person name="Allen A.E."/>
            <person name="Paulsen I.T."/>
        </authorList>
    </citation>
    <scope>NUCLEOTIDE SEQUENCE [LARGE SCALE GENOMIC DNA]</scope>
    <source>
        <strain evidence="6">SS101</strain>
    </source>
</reference>
<evidence type="ECO:0000313" key="6">
    <source>
        <dbReference type="EMBL" id="EIK60262.1"/>
    </source>
</evidence>
<dbReference type="Gene3D" id="3.30.70.270">
    <property type="match status" value="1"/>
</dbReference>
<feature type="domain" description="GGDEF" evidence="5">
    <location>
        <begin position="280"/>
        <end position="413"/>
    </location>
</feature>
<dbReference type="EMBL" id="WKDU01000028">
    <property type="protein sequence ID" value="MCF5155164.1"/>
    <property type="molecule type" value="Genomic_DNA"/>
</dbReference>
<evidence type="ECO:0000256" key="3">
    <source>
        <dbReference type="SAM" id="Phobius"/>
    </source>
</evidence>
<protein>
    <recommendedName>
        <fullName evidence="1">cyclic-guanylate-specific phosphodiesterase</fullName>
        <ecNumber evidence="1">3.1.4.52</ecNumber>
    </recommendedName>
</protein>
<dbReference type="PANTHER" id="PTHR33121">
    <property type="entry name" value="CYCLIC DI-GMP PHOSPHODIESTERASE PDEF"/>
    <property type="match status" value="1"/>
</dbReference>
<name>I4K6C2_9PSED</name>
<dbReference type="InterPro" id="IPR043128">
    <property type="entry name" value="Rev_trsase/Diguanyl_cyclase"/>
</dbReference>
<dbReference type="Proteomes" id="UP000586252">
    <property type="component" value="Unassembled WGS sequence"/>
</dbReference>
<evidence type="ECO:0000256" key="1">
    <source>
        <dbReference type="ARBA" id="ARBA00012282"/>
    </source>
</evidence>
<feature type="domain" description="EAL" evidence="4">
    <location>
        <begin position="422"/>
        <end position="676"/>
    </location>
</feature>
<reference evidence="7 14" key="2">
    <citation type="submission" date="2019-11" db="EMBL/GenBank/DDBJ databases">
        <title>Epiphytic Pseudomonas syringae from cherry orchards.</title>
        <authorList>
            <person name="Hulin M.T."/>
        </authorList>
    </citation>
    <scope>NUCLEOTIDE SEQUENCE [LARGE SCALE GENOMIC DNA]</scope>
    <source>
        <strain evidence="7 14">PA-6-3B</strain>
    </source>
</reference>
<dbReference type="GO" id="GO:0071111">
    <property type="term" value="F:cyclic-guanylate-specific phosphodiesterase activity"/>
    <property type="evidence" value="ECO:0007669"/>
    <property type="project" value="UniProtKB-EC"/>
</dbReference>
<evidence type="ECO:0000313" key="14">
    <source>
        <dbReference type="Proteomes" id="UP000814074"/>
    </source>
</evidence>
<keyword evidence="3" id="KW-0812">Transmembrane</keyword>
<evidence type="ECO:0000313" key="9">
    <source>
        <dbReference type="EMBL" id="NNA72771.1"/>
    </source>
</evidence>
<dbReference type="SUPFAM" id="SSF55073">
    <property type="entry name" value="Nucleotide cyclase"/>
    <property type="match status" value="1"/>
</dbReference>
<dbReference type="Proteomes" id="UP000003213">
    <property type="component" value="Chromosome"/>
</dbReference>
<gene>
    <name evidence="7" type="ORF">GIW47_21435</name>
    <name evidence="9" type="ORF">HBO13_08960</name>
    <name evidence="8" type="ORF">HBO18_20075</name>
    <name evidence="10" type="ORF">HBO30_13310</name>
    <name evidence="6" type="ORF">PflSS101_4240</name>
</gene>
<accession>I4K6C2</accession>
<dbReference type="PROSITE" id="PS50887">
    <property type="entry name" value="GGDEF"/>
    <property type="match status" value="1"/>
</dbReference>
<evidence type="ECO:0000256" key="2">
    <source>
        <dbReference type="ARBA" id="ARBA00022636"/>
    </source>
</evidence>
<keyword evidence="3" id="KW-1133">Transmembrane helix</keyword>
<dbReference type="Proteomes" id="UP000535954">
    <property type="component" value="Unassembled WGS sequence"/>
</dbReference>
<comment type="caution">
    <text evidence="6">The sequence shown here is derived from an EMBL/GenBank/DDBJ whole genome shotgun (WGS) entry which is preliminary data.</text>
</comment>
<evidence type="ECO:0000313" key="12">
    <source>
        <dbReference type="Proteomes" id="UP000583279"/>
    </source>
</evidence>
<reference evidence="11 12" key="3">
    <citation type="journal article" date="2020" name="Front. Microbiol.">
        <title>Genetic Organization of the aprX-lipA2 Operon Affects the Proteolytic Potential of Pseudomonas Species in Milk.</title>
        <authorList>
            <person name="Maier C."/>
            <person name="Huptas C."/>
            <person name="von Neubeck M."/>
            <person name="Scherer S."/>
            <person name="Wenning M."/>
            <person name="Lucking G."/>
        </authorList>
    </citation>
    <scope>NUCLEOTIDE SEQUENCE [LARGE SCALE GENOMIC DNA]</scope>
    <source>
        <strain evidence="8 12">WS 4997</strain>
        <strain evidence="10 13">WS 5404</strain>
        <strain evidence="9 11">WS 5405</strain>
    </source>
</reference>
<dbReference type="SUPFAM" id="SSF141868">
    <property type="entry name" value="EAL domain-like"/>
    <property type="match status" value="1"/>
</dbReference>
<dbReference type="FunFam" id="3.20.20.450:FF:000001">
    <property type="entry name" value="Cyclic di-GMP phosphodiesterase yahA"/>
    <property type="match status" value="1"/>
</dbReference>